<accession>A0A4Z1PAZ9</accession>
<keyword evidence="3" id="KW-1185">Reference proteome</keyword>
<keyword evidence="1" id="KW-0472">Membrane</keyword>
<dbReference type="EMBL" id="SNSC02000008">
    <property type="protein sequence ID" value="TID21971.1"/>
    <property type="molecule type" value="Genomic_DNA"/>
</dbReference>
<feature type="transmembrane region" description="Helical" evidence="1">
    <location>
        <begin position="82"/>
        <end position="103"/>
    </location>
</feature>
<comment type="caution">
    <text evidence="2">The sequence shown here is derived from an EMBL/GenBank/DDBJ whole genome shotgun (WGS) entry which is preliminary data.</text>
</comment>
<evidence type="ECO:0000256" key="1">
    <source>
        <dbReference type="SAM" id="Phobius"/>
    </source>
</evidence>
<evidence type="ECO:0000313" key="3">
    <source>
        <dbReference type="Proteomes" id="UP000298493"/>
    </source>
</evidence>
<name>A0A4Z1PAZ9_9PEZI</name>
<protein>
    <submittedName>
        <fullName evidence="2">Uncharacterized protein</fullName>
    </submittedName>
</protein>
<proteinExistence type="predicted"/>
<organism evidence="2 3">
    <name type="scientific">Venturia nashicola</name>
    <dbReference type="NCBI Taxonomy" id="86259"/>
    <lineage>
        <taxon>Eukaryota</taxon>
        <taxon>Fungi</taxon>
        <taxon>Dikarya</taxon>
        <taxon>Ascomycota</taxon>
        <taxon>Pezizomycotina</taxon>
        <taxon>Dothideomycetes</taxon>
        <taxon>Pleosporomycetidae</taxon>
        <taxon>Venturiales</taxon>
        <taxon>Venturiaceae</taxon>
        <taxon>Venturia</taxon>
    </lineage>
</organism>
<keyword evidence="1" id="KW-0812">Transmembrane</keyword>
<dbReference type="AlphaFoldDB" id="A0A4Z1PAZ9"/>
<keyword evidence="1" id="KW-1133">Transmembrane helix</keyword>
<reference evidence="2 3" key="1">
    <citation type="submission" date="2019-04" db="EMBL/GenBank/DDBJ databases">
        <title>High contiguity whole genome sequence and gene annotation resource for two Venturia nashicola isolates.</title>
        <authorList>
            <person name="Prokchorchik M."/>
            <person name="Won K."/>
            <person name="Lee Y."/>
            <person name="Choi E.D."/>
            <person name="Segonzac C."/>
            <person name="Sohn K.H."/>
        </authorList>
    </citation>
    <scope>NUCLEOTIDE SEQUENCE [LARGE SCALE GENOMIC DNA]</scope>
    <source>
        <strain evidence="2 3">PRI2</strain>
    </source>
</reference>
<sequence>MLLPLFLTQFLLSALSITNLGLISSMVAFLHIQKYGPGYPVRFSPSENVQMKALPAHIWLDQGHTSNGVAGTKVRNMEAWRWMLIPIFLTDVLGLVVAVVAFLGARREKRVSGTEKGERFVDAQ</sequence>
<dbReference type="Proteomes" id="UP000298493">
    <property type="component" value="Unassembled WGS sequence"/>
</dbReference>
<evidence type="ECO:0000313" key="2">
    <source>
        <dbReference type="EMBL" id="TID21971.1"/>
    </source>
</evidence>
<gene>
    <name evidence="2" type="ORF">E6O75_ATG10764</name>
</gene>